<organism evidence="3 4">
    <name type="scientific">Eschrichtius robustus</name>
    <name type="common">California gray whale</name>
    <name type="synonym">Eschrichtius gibbosus</name>
    <dbReference type="NCBI Taxonomy" id="9764"/>
    <lineage>
        <taxon>Eukaryota</taxon>
        <taxon>Metazoa</taxon>
        <taxon>Chordata</taxon>
        <taxon>Craniata</taxon>
        <taxon>Vertebrata</taxon>
        <taxon>Euteleostomi</taxon>
        <taxon>Mammalia</taxon>
        <taxon>Eutheria</taxon>
        <taxon>Laurasiatheria</taxon>
        <taxon>Artiodactyla</taxon>
        <taxon>Whippomorpha</taxon>
        <taxon>Cetacea</taxon>
        <taxon>Mysticeti</taxon>
        <taxon>Eschrichtiidae</taxon>
        <taxon>Eschrichtius</taxon>
    </lineage>
</organism>
<name>A0AB34HD39_ESCRO</name>
<feature type="region of interest" description="Disordered" evidence="2">
    <location>
        <begin position="1"/>
        <end position="38"/>
    </location>
</feature>
<evidence type="ECO:0000256" key="2">
    <source>
        <dbReference type="SAM" id="MobiDB-lite"/>
    </source>
</evidence>
<dbReference type="InterPro" id="IPR018903">
    <property type="entry name" value="PRR23"/>
</dbReference>
<evidence type="ECO:0000313" key="4">
    <source>
        <dbReference type="Proteomes" id="UP001159641"/>
    </source>
</evidence>
<dbReference type="PANTHER" id="PTHR31813:SF19">
    <property type="entry name" value="PROLINE RICH 23C"/>
    <property type="match status" value="1"/>
</dbReference>
<evidence type="ECO:0000256" key="1">
    <source>
        <dbReference type="ARBA" id="ARBA00009113"/>
    </source>
</evidence>
<proteinExistence type="inferred from homology"/>
<dbReference type="Pfam" id="PF10630">
    <property type="entry name" value="DUF2476"/>
    <property type="match status" value="1"/>
</dbReference>
<dbReference type="EMBL" id="JAIQCJ010001330">
    <property type="protein sequence ID" value="KAJ8790706.1"/>
    <property type="molecule type" value="Genomic_DNA"/>
</dbReference>
<evidence type="ECO:0000313" key="3">
    <source>
        <dbReference type="EMBL" id="KAJ8790706.1"/>
    </source>
</evidence>
<gene>
    <name evidence="3" type="ORF">J1605_021134</name>
</gene>
<protein>
    <submittedName>
        <fullName evidence="3">Uncharacterized protein</fullName>
    </submittedName>
</protein>
<keyword evidence="4" id="KW-1185">Reference proteome</keyword>
<accession>A0AB34HD39</accession>
<dbReference type="Proteomes" id="UP001159641">
    <property type="component" value="Unassembled WGS sequence"/>
</dbReference>
<feature type="region of interest" description="Disordered" evidence="2">
    <location>
        <begin position="71"/>
        <end position="129"/>
    </location>
</feature>
<dbReference type="PANTHER" id="PTHR31813">
    <property type="entry name" value="PROLINE-RICH PROTEIN 23B"/>
    <property type="match status" value="1"/>
</dbReference>
<dbReference type="AlphaFoldDB" id="A0AB34HD39"/>
<comment type="caution">
    <text evidence="3">The sequence shown here is derived from an EMBL/GenBank/DDBJ whole genome shotgun (WGS) entry which is preliminary data.</text>
</comment>
<comment type="similarity">
    <text evidence="1">Belongs to the PRR23 family.</text>
</comment>
<feature type="compositionally biased region" description="Basic and acidic residues" evidence="2">
    <location>
        <begin position="24"/>
        <end position="38"/>
    </location>
</feature>
<feature type="compositionally biased region" description="Basic and acidic residues" evidence="2">
    <location>
        <begin position="1"/>
        <end position="17"/>
    </location>
</feature>
<sequence>MFHCPREDLKIHTRKAEPSSSPRSQDREAPPELRSFEPRRLVLHHRDLAHLTCQSGVTACRTNSTSLFAWPRERRPRRHWDDGQPAPQPQRLPCRPVGTAARRTGPCQAPRKEEPAGPESKSKAAPSLDNLTWPPTVDTLIFVVVLPTGCALHVPPDDVDVVLEPEPASVRQVSLGDRILMLVPKALVGSGIEHPLGQGLERGAFLLTPGEYITLEQGFFCSAVPEIAAKKRPKGECGHGC</sequence>
<reference evidence="3 4" key="1">
    <citation type="submission" date="2022-11" db="EMBL/GenBank/DDBJ databases">
        <title>Whole genome sequence of Eschrichtius robustus ER-17-0199.</title>
        <authorList>
            <person name="Bruniche-Olsen A."/>
            <person name="Black A.N."/>
            <person name="Fields C.J."/>
            <person name="Walden K."/>
            <person name="Dewoody J.A."/>
        </authorList>
    </citation>
    <scope>NUCLEOTIDE SEQUENCE [LARGE SCALE GENOMIC DNA]</scope>
    <source>
        <strain evidence="3">ER-17-0199</strain>
        <tissue evidence="3">Blubber</tissue>
    </source>
</reference>